<dbReference type="EMBL" id="BRYB01005107">
    <property type="protein sequence ID" value="GMI20575.1"/>
    <property type="molecule type" value="Genomic_DNA"/>
</dbReference>
<comment type="subcellular location">
    <subcellularLocation>
        <location evidence="1">Membrane</location>
        <topology evidence="1">Multi-pass membrane protein</topology>
    </subcellularLocation>
</comment>
<name>A0ABQ6M6Q3_9STRA</name>
<feature type="transmembrane region" description="Helical" evidence="7">
    <location>
        <begin position="103"/>
        <end position="126"/>
    </location>
</feature>
<evidence type="ECO:0000256" key="3">
    <source>
        <dbReference type="ARBA" id="ARBA00022448"/>
    </source>
</evidence>
<dbReference type="Pfam" id="PF01733">
    <property type="entry name" value="Nucleoside_tran"/>
    <property type="match status" value="1"/>
</dbReference>
<evidence type="ECO:0000256" key="7">
    <source>
        <dbReference type="SAM" id="Phobius"/>
    </source>
</evidence>
<keyword evidence="5 7" id="KW-1133">Transmembrane helix</keyword>
<sequence length="133" mass="14441">FVPVSFLLFNGGDLIGRTIAGYVDTSNVLLTKRLLSFSSLARFAFFPLFLLCNVDKTRLPVVFHHDAFPVCFMLLFAVSNGLTSTVCMMLGPSLVKTSEQEMAGNIMVFSLSSGLFAGSLLSFVCLKIGTGVW</sequence>
<accession>A0ABQ6M6Q3</accession>
<dbReference type="InterPro" id="IPR002259">
    <property type="entry name" value="Eqnu_transpt"/>
</dbReference>
<evidence type="ECO:0000313" key="8">
    <source>
        <dbReference type="EMBL" id="GMI20575.1"/>
    </source>
</evidence>
<gene>
    <name evidence="8" type="ORF">TeGR_g11209</name>
</gene>
<reference evidence="8 9" key="1">
    <citation type="journal article" date="2023" name="Commun. Biol.">
        <title>Genome analysis of Parmales, the sister group of diatoms, reveals the evolutionary specialization of diatoms from phago-mixotrophs to photoautotrophs.</title>
        <authorList>
            <person name="Ban H."/>
            <person name="Sato S."/>
            <person name="Yoshikawa S."/>
            <person name="Yamada K."/>
            <person name="Nakamura Y."/>
            <person name="Ichinomiya M."/>
            <person name="Sato N."/>
            <person name="Blanc-Mathieu R."/>
            <person name="Endo H."/>
            <person name="Kuwata A."/>
            <person name="Ogata H."/>
        </authorList>
    </citation>
    <scope>NUCLEOTIDE SEQUENCE [LARGE SCALE GENOMIC DNA]</scope>
</reference>
<proteinExistence type="inferred from homology"/>
<dbReference type="PRINTS" id="PR01130">
    <property type="entry name" value="DERENTRNSPRT"/>
</dbReference>
<keyword evidence="9" id="KW-1185">Reference proteome</keyword>
<comment type="similarity">
    <text evidence="2">Belongs to the SLC29A/ENT transporter (TC 2.A.57) family.</text>
</comment>
<dbReference type="PANTHER" id="PTHR10332:SF88">
    <property type="entry name" value="EQUILIBRATIVE NUCLEOSIDE TRANSPORTER 1, ISOFORM A"/>
    <property type="match status" value="1"/>
</dbReference>
<evidence type="ECO:0000256" key="1">
    <source>
        <dbReference type="ARBA" id="ARBA00004141"/>
    </source>
</evidence>
<evidence type="ECO:0000256" key="6">
    <source>
        <dbReference type="ARBA" id="ARBA00023136"/>
    </source>
</evidence>
<evidence type="ECO:0000256" key="5">
    <source>
        <dbReference type="ARBA" id="ARBA00022989"/>
    </source>
</evidence>
<evidence type="ECO:0000256" key="4">
    <source>
        <dbReference type="ARBA" id="ARBA00022692"/>
    </source>
</evidence>
<dbReference type="Proteomes" id="UP001165060">
    <property type="component" value="Unassembled WGS sequence"/>
</dbReference>
<evidence type="ECO:0000313" key="9">
    <source>
        <dbReference type="Proteomes" id="UP001165060"/>
    </source>
</evidence>
<keyword evidence="6 7" id="KW-0472">Membrane</keyword>
<protein>
    <recommendedName>
        <fullName evidence="10">Equilibrative nucleoside transporter 1</fullName>
    </recommendedName>
</protein>
<feature type="transmembrane region" description="Helical" evidence="7">
    <location>
        <begin position="66"/>
        <end position="91"/>
    </location>
</feature>
<dbReference type="PANTHER" id="PTHR10332">
    <property type="entry name" value="EQUILIBRATIVE NUCLEOSIDE TRANSPORTER"/>
    <property type="match status" value="1"/>
</dbReference>
<feature type="transmembrane region" description="Helical" evidence="7">
    <location>
        <begin position="34"/>
        <end position="54"/>
    </location>
</feature>
<evidence type="ECO:0008006" key="10">
    <source>
        <dbReference type="Google" id="ProtNLM"/>
    </source>
</evidence>
<organism evidence="8 9">
    <name type="scientific">Tetraparma gracilis</name>
    <dbReference type="NCBI Taxonomy" id="2962635"/>
    <lineage>
        <taxon>Eukaryota</taxon>
        <taxon>Sar</taxon>
        <taxon>Stramenopiles</taxon>
        <taxon>Ochrophyta</taxon>
        <taxon>Bolidophyceae</taxon>
        <taxon>Parmales</taxon>
        <taxon>Triparmaceae</taxon>
        <taxon>Tetraparma</taxon>
    </lineage>
</organism>
<keyword evidence="3" id="KW-0813">Transport</keyword>
<feature type="non-terminal residue" evidence="8">
    <location>
        <position position="1"/>
    </location>
</feature>
<evidence type="ECO:0000256" key="2">
    <source>
        <dbReference type="ARBA" id="ARBA00007965"/>
    </source>
</evidence>
<keyword evidence="4 7" id="KW-0812">Transmembrane</keyword>
<comment type="caution">
    <text evidence="8">The sequence shown here is derived from an EMBL/GenBank/DDBJ whole genome shotgun (WGS) entry which is preliminary data.</text>
</comment>